<dbReference type="CDD" id="cd01392">
    <property type="entry name" value="HTH_LacI"/>
    <property type="match status" value="1"/>
</dbReference>
<dbReference type="RefSeq" id="WP_006587840.1">
    <property type="nucleotide sequence ID" value="NZ_CATOUV010000001.1"/>
</dbReference>
<dbReference type="PANTHER" id="PTHR30146">
    <property type="entry name" value="LACI-RELATED TRANSCRIPTIONAL REPRESSOR"/>
    <property type="match status" value="1"/>
</dbReference>
<evidence type="ECO:0000256" key="3">
    <source>
        <dbReference type="ARBA" id="ARBA00023125"/>
    </source>
</evidence>
<evidence type="ECO:0000256" key="1">
    <source>
        <dbReference type="ARBA" id="ARBA00022491"/>
    </source>
</evidence>
<evidence type="ECO:0000256" key="2">
    <source>
        <dbReference type="ARBA" id="ARBA00023015"/>
    </source>
</evidence>
<reference evidence="6 8" key="1">
    <citation type="submission" date="2019-09" db="EMBL/GenBank/DDBJ databases">
        <title>Draft genome sequence assemblies of isolates from the urinary tract.</title>
        <authorList>
            <person name="Mores C.R."/>
            <person name="Putonti C."/>
            <person name="Wolfe A.J."/>
        </authorList>
    </citation>
    <scope>NUCLEOTIDE SEQUENCE [LARGE SCALE GENOMIC DNA]</scope>
    <source>
        <strain evidence="6 8">UMB246</strain>
    </source>
</reference>
<dbReference type="SUPFAM" id="SSF47413">
    <property type="entry name" value="lambda repressor-like DNA-binding domains"/>
    <property type="match status" value="1"/>
</dbReference>
<evidence type="ECO:0000259" key="5">
    <source>
        <dbReference type="PROSITE" id="PS50932"/>
    </source>
</evidence>
<sequence>MNANIKDVAREAGVSIATVSRFINQNGYVAATTAEKIENAISKLRYHPKKELRKLSNTKAIGIIFPSIKNPLFSELFTYLEINLKKKGYNCTLFIDNDENHKLEDYISLIFDGQIRGIINSSPLKANKVNYPGIPIVTFDRNLGPNIPLISCNNLDGGFKIAKAVVAKKCKKILILSGNRQDYFPITDRIKGMMRVFNYHDLEIKTAYTDFESSEITRKIQIDGLIKDKKYDAICTTDDITALFVREQAKLINYQPIITGFDGTEFISHLFPELITVRQPTEELANLLVKLCLSQIENYRDNIEKKYILPVKLINN</sequence>
<dbReference type="GO" id="GO:0003700">
    <property type="term" value="F:DNA-binding transcription factor activity"/>
    <property type="evidence" value="ECO:0007669"/>
    <property type="project" value="TreeGrafter"/>
</dbReference>
<proteinExistence type="predicted"/>
<dbReference type="PROSITE" id="PS50932">
    <property type="entry name" value="HTH_LACI_2"/>
    <property type="match status" value="1"/>
</dbReference>
<evidence type="ECO:0000313" key="9">
    <source>
        <dbReference type="Proteomes" id="UP001385848"/>
    </source>
</evidence>
<dbReference type="GO" id="GO:0000976">
    <property type="term" value="F:transcription cis-regulatory region binding"/>
    <property type="evidence" value="ECO:0007669"/>
    <property type="project" value="TreeGrafter"/>
</dbReference>
<evidence type="ECO:0000313" key="8">
    <source>
        <dbReference type="Proteomes" id="UP000327236"/>
    </source>
</evidence>
<keyword evidence="4" id="KW-0804">Transcription</keyword>
<name>A0A5N1ICD0_LACJE</name>
<dbReference type="InterPro" id="IPR001761">
    <property type="entry name" value="Peripla_BP/Lac1_sug-bd_dom"/>
</dbReference>
<keyword evidence="9" id="KW-1185">Reference proteome</keyword>
<evidence type="ECO:0000313" key="6">
    <source>
        <dbReference type="EMBL" id="KAA9323273.1"/>
    </source>
</evidence>
<organism evidence="6 8">
    <name type="scientific">Lactobacillus jensenii</name>
    <dbReference type="NCBI Taxonomy" id="109790"/>
    <lineage>
        <taxon>Bacteria</taxon>
        <taxon>Bacillati</taxon>
        <taxon>Bacillota</taxon>
        <taxon>Bacilli</taxon>
        <taxon>Lactobacillales</taxon>
        <taxon>Lactobacillaceae</taxon>
        <taxon>Lactobacillus</taxon>
    </lineage>
</organism>
<keyword evidence="3 7" id="KW-0238">DNA-binding</keyword>
<dbReference type="Gene3D" id="3.40.50.2300">
    <property type="match status" value="2"/>
</dbReference>
<dbReference type="EMBL" id="VYWW01000010">
    <property type="protein sequence ID" value="KAA9323273.1"/>
    <property type="molecule type" value="Genomic_DNA"/>
</dbReference>
<dbReference type="AlphaFoldDB" id="A0A5N1ICD0"/>
<dbReference type="InterPro" id="IPR028082">
    <property type="entry name" value="Peripla_BP_I"/>
</dbReference>
<keyword evidence="1" id="KW-0678">Repressor</keyword>
<evidence type="ECO:0000256" key="4">
    <source>
        <dbReference type="ARBA" id="ARBA00023163"/>
    </source>
</evidence>
<keyword evidence="2" id="KW-0805">Transcription regulation</keyword>
<dbReference type="SUPFAM" id="SSF53822">
    <property type="entry name" value="Periplasmic binding protein-like I"/>
    <property type="match status" value="1"/>
</dbReference>
<dbReference type="SMART" id="SM00354">
    <property type="entry name" value="HTH_LACI"/>
    <property type="match status" value="1"/>
</dbReference>
<dbReference type="PRINTS" id="PR00036">
    <property type="entry name" value="HTHLACI"/>
</dbReference>
<dbReference type="Pfam" id="PF00356">
    <property type="entry name" value="LacI"/>
    <property type="match status" value="1"/>
</dbReference>
<dbReference type="Proteomes" id="UP001385848">
    <property type="component" value="Unassembled WGS sequence"/>
</dbReference>
<dbReference type="Pfam" id="PF00532">
    <property type="entry name" value="Peripla_BP_1"/>
    <property type="match status" value="1"/>
</dbReference>
<dbReference type="InterPro" id="IPR010982">
    <property type="entry name" value="Lambda_DNA-bd_dom_sf"/>
</dbReference>
<evidence type="ECO:0000313" key="7">
    <source>
        <dbReference type="EMBL" id="MEL0565125.1"/>
    </source>
</evidence>
<dbReference type="OrthoDB" id="9796186at2"/>
<accession>A0A5N1ICD0</accession>
<comment type="caution">
    <text evidence="6">The sequence shown here is derived from an EMBL/GenBank/DDBJ whole genome shotgun (WGS) entry which is preliminary data.</text>
</comment>
<dbReference type="InterPro" id="IPR000843">
    <property type="entry name" value="HTH_LacI"/>
</dbReference>
<dbReference type="PROSITE" id="PS00356">
    <property type="entry name" value="HTH_LACI_1"/>
    <property type="match status" value="1"/>
</dbReference>
<reference evidence="7 9" key="2">
    <citation type="submission" date="2024-04" db="EMBL/GenBank/DDBJ databases">
        <title>Three lactobacilli isolated from voided urine samples from females with type 2 diabetes.</title>
        <authorList>
            <person name="Kula A."/>
            <person name="Stegman N."/>
            <person name="Putonti C."/>
        </authorList>
    </citation>
    <scope>NUCLEOTIDE SEQUENCE [LARGE SCALE GENOMIC DNA]</scope>
    <source>
        <strain evidence="7 9">1855</strain>
    </source>
</reference>
<dbReference type="Gene3D" id="1.10.260.40">
    <property type="entry name" value="lambda repressor-like DNA-binding domains"/>
    <property type="match status" value="1"/>
</dbReference>
<dbReference type="Proteomes" id="UP000327236">
    <property type="component" value="Unassembled WGS sequence"/>
</dbReference>
<dbReference type="EMBL" id="JBBVUL010000006">
    <property type="protein sequence ID" value="MEL0565125.1"/>
    <property type="molecule type" value="Genomic_DNA"/>
</dbReference>
<protein>
    <submittedName>
        <fullName evidence="7">LacI family DNA-binding transcriptional regulator</fullName>
    </submittedName>
    <submittedName>
        <fullName evidence="6">LacI family transcriptional regulator</fullName>
    </submittedName>
</protein>
<dbReference type="KEGG" id="lje:BUE77_06870"/>
<feature type="domain" description="HTH lacI-type" evidence="5">
    <location>
        <begin position="3"/>
        <end position="57"/>
    </location>
</feature>
<gene>
    <name evidence="7" type="ORF">AAC431_04190</name>
    <name evidence="6" type="ORF">F6H94_03485</name>
</gene>
<dbReference type="GeneID" id="31743436"/>
<dbReference type="PANTHER" id="PTHR30146:SF95">
    <property type="entry name" value="RIBOSE OPERON REPRESSOR"/>
    <property type="match status" value="1"/>
</dbReference>